<comment type="similarity">
    <text evidence="6">Belongs to the RnfG family.</text>
</comment>
<accession>A0A9E2P384</accession>
<evidence type="ECO:0000256" key="5">
    <source>
        <dbReference type="ARBA" id="ARBA00022982"/>
    </source>
</evidence>
<keyword evidence="4 6" id="KW-0288">FMN</keyword>
<dbReference type="GO" id="GO:0009055">
    <property type="term" value="F:electron transfer activity"/>
    <property type="evidence" value="ECO:0007669"/>
    <property type="project" value="InterPro"/>
</dbReference>
<evidence type="ECO:0000313" key="8">
    <source>
        <dbReference type="EMBL" id="MBU3853805.1"/>
    </source>
</evidence>
<keyword evidence="6" id="KW-1133">Transmembrane helix</keyword>
<dbReference type="Proteomes" id="UP000823865">
    <property type="component" value="Unassembled WGS sequence"/>
</dbReference>
<dbReference type="EMBL" id="JAHLFU010000177">
    <property type="protein sequence ID" value="MBU3853805.1"/>
    <property type="molecule type" value="Genomic_DNA"/>
</dbReference>
<dbReference type="NCBIfam" id="TIGR01947">
    <property type="entry name" value="rnfG"/>
    <property type="match status" value="1"/>
</dbReference>
<keyword evidence="6" id="KW-0472">Membrane</keyword>
<dbReference type="HAMAP" id="MF_00479">
    <property type="entry name" value="RsxG_RnfG"/>
    <property type="match status" value="1"/>
</dbReference>
<comment type="function">
    <text evidence="6">Part of a membrane-bound complex that couples electron transfer with translocation of ions across the membrane.</text>
</comment>
<evidence type="ECO:0000259" key="7">
    <source>
        <dbReference type="SMART" id="SM00900"/>
    </source>
</evidence>
<protein>
    <recommendedName>
        <fullName evidence="6">Ion-translocating oxidoreductase complex subunit G</fullName>
        <ecNumber evidence="6">7.-.-.-</ecNumber>
    </recommendedName>
    <alternativeName>
        <fullName evidence="6">Rnf electron transport complex subunit G</fullName>
    </alternativeName>
</protein>
<proteinExistence type="inferred from homology"/>
<dbReference type="GO" id="GO:0005886">
    <property type="term" value="C:plasma membrane"/>
    <property type="evidence" value="ECO:0007669"/>
    <property type="project" value="UniProtKB-SubCell"/>
</dbReference>
<sequence length="198" mass="20849">MKKLKSNLVNMTVVLTVISVIAGGVLAYVNQVTQGPIAAINEQKLQDGIKQVILGTTDGELNVEQPDTLDGGYVLYKTDKGTAVMAIENGFAGPISVLVGFDEQGAIKGYTILATSETPGLGVKADTWFQKDGKGSIIGRNPGEKELVVSKDGGDVDAITASTITSRAFLKAVNNAYQVYKNNGQWTDTNSGASQKAH</sequence>
<feature type="modified residue" description="FMN phosphoryl threonine" evidence="6">
    <location>
        <position position="163"/>
    </location>
</feature>
<keyword evidence="5 6" id="KW-0249">Electron transport</keyword>
<dbReference type="AlphaFoldDB" id="A0A9E2P384"/>
<dbReference type="GO" id="GO:0010181">
    <property type="term" value="F:FMN binding"/>
    <property type="evidence" value="ECO:0007669"/>
    <property type="project" value="InterPro"/>
</dbReference>
<keyword evidence="6" id="KW-1278">Translocase</keyword>
<comment type="cofactor">
    <cofactor evidence="6">
        <name>FMN</name>
        <dbReference type="ChEBI" id="CHEBI:58210"/>
    </cofactor>
</comment>
<evidence type="ECO:0000256" key="3">
    <source>
        <dbReference type="ARBA" id="ARBA00022630"/>
    </source>
</evidence>
<keyword evidence="6" id="KW-1003">Cell membrane</keyword>
<dbReference type="PANTHER" id="PTHR36118:SF1">
    <property type="entry name" value="ION-TRANSLOCATING OXIDOREDUCTASE COMPLEX SUBUNIT G"/>
    <property type="match status" value="1"/>
</dbReference>
<dbReference type="SMART" id="SM00900">
    <property type="entry name" value="FMN_bind"/>
    <property type="match status" value="1"/>
</dbReference>
<dbReference type="InterPro" id="IPR007329">
    <property type="entry name" value="FMN-bd"/>
</dbReference>
<evidence type="ECO:0000256" key="6">
    <source>
        <dbReference type="HAMAP-Rule" id="MF_00479"/>
    </source>
</evidence>
<dbReference type="PANTHER" id="PTHR36118">
    <property type="entry name" value="ION-TRANSLOCATING OXIDOREDUCTASE COMPLEX SUBUNIT G"/>
    <property type="match status" value="1"/>
</dbReference>
<reference evidence="8" key="1">
    <citation type="journal article" date="2021" name="PeerJ">
        <title>Extensive microbial diversity within the chicken gut microbiome revealed by metagenomics and culture.</title>
        <authorList>
            <person name="Gilroy R."/>
            <person name="Ravi A."/>
            <person name="Getino M."/>
            <person name="Pursley I."/>
            <person name="Horton D.L."/>
            <person name="Alikhan N.F."/>
            <person name="Baker D."/>
            <person name="Gharbi K."/>
            <person name="Hall N."/>
            <person name="Watson M."/>
            <person name="Adriaenssens E.M."/>
            <person name="Foster-Nyarko E."/>
            <person name="Jarju S."/>
            <person name="Secka A."/>
            <person name="Antonio M."/>
            <person name="Oren A."/>
            <person name="Chaudhuri R.R."/>
            <person name="La Ragione R."/>
            <person name="Hildebrand F."/>
            <person name="Pallen M.J."/>
        </authorList>
    </citation>
    <scope>NUCLEOTIDE SEQUENCE</scope>
    <source>
        <strain evidence="8">G3-2149</strain>
    </source>
</reference>
<keyword evidence="6" id="KW-0812">Transmembrane</keyword>
<reference evidence="8" key="2">
    <citation type="submission" date="2021-04" db="EMBL/GenBank/DDBJ databases">
        <authorList>
            <person name="Gilroy R."/>
        </authorList>
    </citation>
    <scope>NUCLEOTIDE SEQUENCE</scope>
    <source>
        <strain evidence="8">G3-2149</strain>
    </source>
</reference>
<name>A0A9E2P384_9BACT</name>
<dbReference type="GO" id="GO:0022900">
    <property type="term" value="P:electron transport chain"/>
    <property type="evidence" value="ECO:0007669"/>
    <property type="project" value="UniProtKB-UniRule"/>
</dbReference>
<gene>
    <name evidence="6" type="primary">rnfG</name>
    <name evidence="8" type="ORF">H9789_08330</name>
</gene>
<comment type="subcellular location">
    <subcellularLocation>
        <location evidence="6">Cell membrane</location>
        <topology evidence="6">Single-pass membrane protein</topology>
    </subcellularLocation>
</comment>
<dbReference type="Pfam" id="PF04205">
    <property type="entry name" value="FMN_bind"/>
    <property type="match status" value="1"/>
</dbReference>
<evidence type="ECO:0000256" key="1">
    <source>
        <dbReference type="ARBA" id="ARBA00022448"/>
    </source>
</evidence>
<keyword evidence="1 6" id="KW-0813">Transport</keyword>
<evidence type="ECO:0000313" key="9">
    <source>
        <dbReference type="Proteomes" id="UP000823865"/>
    </source>
</evidence>
<dbReference type="PIRSF" id="PIRSF006091">
    <property type="entry name" value="E_trnsport_RnfG"/>
    <property type="match status" value="1"/>
</dbReference>
<keyword evidence="2 6" id="KW-0597">Phosphoprotein</keyword>
<evidence type="ECO:0000256" key="2">
    <source>
        <dbReference type="ARBA" id="ARBA00022553"/>
    </source>
</evidence>
<dbReference type="InterPro" id="IPR010209">
    <property type="entry name" value="Ion_transpt_RnfG/RsxG"/>
</dbReference>
<keyword evidence="3 6" id="KW-0285">Flavoprotein</keyword>
<evidence type="ECO:0000256" key="4">
    <source>
        <dbReference type="ARBA" id="ARBA00022643"/>
    </source>
</evidence>
<comment type="subunit">
    <text evidence="6">The complex is composed of six subunits: RnfA, RnfB, RnfC, RnfD, RnfE and RnfG.</text>
</comment>
<dbReference type="EC" id="7.-.-.-" evidence="6"/>
<comment type="caution">
    <text evidence="8">The sequence shown here is derived from an EMBL/GenBank/DDBJ whole genome shotgun (WGS) entry which is preliminary data.</text>
</comment>
<feature type="domain" description="FMN-binding" evidence="7">
    <location>
        <begin position="90"/>
        <end position="180"/>
    </location>
</feature>
<organism evidence="8 9">
    <name type="scientific">Candidatus Paraprevotella stercoravium</name>
    <dbReference type="NCBI Taxonomy" id="2838725"/>
    <lineage>
        <taxon>Bacteria</taxon>
        <taxon>Pseudomonadati</taxon>
        <taxon>Bacteroidota</taxon>
        <taxon>Bacteroidia</taxon>
        <taxon>Bacteroidales</taxon>
        <taxon>Prevotellaceae</taxon>
        <taxon>Paraprevotella</taxon>
    </lineage>
</organism>